<dbReference type="Proteomes" id="UP000545493">
    <property type="component" value="Unassembled WGS sequence"/>
</dbReference>
<proteinExistence type="inferred from homology"/>
<name>A0A7X5UPL7_9PSEU</name>
<dbReference type="Pfam" id="PF07977">
    <property type="entry name" value="FabA"/>
    <property type="match status" value="1"/>
</dbReference>
<comment type="pathway">
    <text evidence="1">Lipid metabolism; fatty acid biosynthesis.</text>
</comment>
<accession>A0A7X5UPL7</accession>
<sequence length="695" mass="75096">MTTTFDDALAFDGEAFDALAPLTAPEARAAAPAATPGAAGGGHVLRRIRESVVAAHASALGAQEALQRLRIARIAVATPEAVPPQRRRVFLATAQRTDSHGLAVLSTSMDRLAPRELPAPATTEGAFKPLARTAATRLGHAELEKLREGDMAGVFGAAYDQRGDNPQVRLLSTTQGLVTDVLGVDRGAGRWNRGALRARCVLPGAPSDPVAAVLEAVAQAAQVFALQAGLHLCFADAAFEFGPAEVELTEALPDAPAELSIEVSDVDMIPRPWLTAEAELTVSGVVAARVHGLRLEVRERPGVPVGPETGGVVPRFLGRRNAQGEPALLGEFHMIHSSRGDLAIILGPEFAHYAGRRATRMPSGGLRLCDRLMTVEGTRHQLQAGRAVSEYDSPADCWYYLESANASMPNVIYMETSLQSALLLGYYLGATLTDPQEDYSLRNLDGTATVLREVDLRDCTIQQRSELLSTSVLSGAVLQSFSYELSVDGEPFYRGESLFGFFSEQALANQTGLDGGGYVPTWLERQLVTPPVRTIEVGARGPHGPARNTGHLHLLDHVQVVDDGGDYGRGYLRAVRPVREDDWFFRRHFHLDPVMPGSLGVEAVIQAMQEWLVDSGLAADLPEPEFVLPAGVPMTWRYRGQILATDKEMTLEVHLKDVRADHERVTVIGDASVWKPGMRIYHLENVAVELRGARS</sequence>
<dbReference type="InterPro" id="IPR029069">
    <property type="entry name" value="HotDog_dom_sf"/>
</dbReference>
<dbReference type="InterPro" id="IPR010083">
    <property type="entry name" value="FabA"/>
</dbReference>
<evidence type="ECO:0000256" key="3">
    <source>
        <dbReference type="ARBA" id="ARBA00022516"/>
    </source>
</evidence>
<dbReference type="CDD" id="cd01287">
    <property type="entry name" value="FabA"/>
    <property type="match status" value="1"/>
</dbReference>
<comment type="similarity">
    <text evidence="2">Belongs to the thioester dehydratase family. FabA subfamily.</text>
</comment>
<evidence type="ECO:0000256" key="2">
    <source>
        <dbReference type="ARBA" id="ARBA00006714"/>
    </source>
</evidence>
<dbReference type="SUPFAM" id="SSF54637">
    <property type="entry name" value="Thioesterase/thiol ester dehydrase-isomerase"/>
    <property type="match status" value="2"/>
</dbReference>
<evidence type="ECO:0000313" key="8">
    <source>
        <dbReference type="EMBL" id="NIJ11898.1"/>
    </source>
</evidence>
<dbReference type="GO" id="GO:0019171">
    <property type="term" value="F:(3R)-hydroxyacyl-[acyl-carrier-protein] dehydratase activity"/>
    <property type="evidence" value="ECO:0007669"/>
    <property type="project" value="InterPro"/>
</dbReference>
<protein>
    <submittedName>
        <fullName evidence="8">3-hydroxymyristoyl/3-hydroxydecanoyl-(Acyl carrier protein) dehydratase</fullName>
    </submittedName>
</protein>
<evidence type="ECO:0000256" key="6">
    <source>
        <dbReference type="ARBA" id="ARBA00023160"/>
    </source>
</evidence>
<evidence type="ECO:0000256" key="4">
    <source>
        <dbReference type="ARBA" id="ARBA00022832"/>
    </source>
</evidence>
<dbReference type="RefSeq" id="WP_167169873.1">
    <property type="nucleotide sequence ID" value="NZ_JAAOYM010000001.1"/>
</dbReference>
<keyword evidence="6" id="KW-0275">Fatty acid biosynthesis</keyword>
<keyword evidence="4" id="KW-0276">Fatty acid metabolism</keyword>
<dbReference type="GO" id="GO:0005737">
    <property type="term" value="C:cytoplasm"/>
    <property type="evidence" value="ECO:0007669"/>
    <property type="project" value="InterPro"/>
</dbReference>
<dbReference type="Gene3D" id="3.10.129.10">
    <property type="entry name" value="Hotdog Thioesterase"/>
    <property type="match status" value="3"/>
</dbReference>
<dbReference type="InterPro" id="IPR013114">
    <property type="entry name" value="FabA_FabZ"/>
</dbReference>
<reference evidence="8 9" key="1">
    <citation type="submission" date="2020-03" db="EMBL/GenBank/DDBJ databases">
        <title>Sequencing the genomes of 1000 actinobacteria strains.</title>
        <authorList>
            <person name="Klenk H.-P."/>
        </authorList>
    </citation>
    <scope>NUCLEOTIDE SEQUENCE [LARGE SCALE GENOMIC DNA]</scope>
    <source>
        <strain evidence="8 9">DSM 45685</strain>
    </source>
</reference>
<dbReference type="GO" id="GO:0006633">
    <property type="term" value="P:fatty acid biosynthetic process"/>
    <property type="evidence" value="ECO:0007669"/>
    <property type="project" value="UniProtKB-UniPathway"/>
</dbReference>
<keyword evidence="5" id="KW-0443">Lipid metabolism</keyword>
<keyword evidence="9" id="KW-1185">Reference proteome</keyword>
<keyword evidence="3" id="KW-0444">Lipid biosynthesis</keyword>
<comment type="caution">
    <text evidence="8">The sequence shown here is derived from an EMBL/GenBank/DDBJ whole genome shotgun (WGS) entry which is preliminary data.</text>
</comment>
<dbReference type="AlphaFoldDB" id="A0A7X5UPL7"/>
<dbReference type="UniPathway" id="UPA00094"/>
<evidence type="ECO:0000256" key="1">
    <source>
        <dbReference type="ARBA" id="ARBA00005194"/>
    </source>
</evidence>
<dbReference type="EMBL" id="JAAOYM010000001">
    <property type="protein sequence ID" value="NIJ11898.1"/>
    <property type="molecule type" value="Genomic_DNA"/>
</dbReference>
<keyword evidence="7" id="KW-0456">Lyase</keyword>
<gene>
    <name evidence="8" type="ORF">FHU38_002242</name>
</gene>
<evidence type="ECO:0000256" key="7">
    <source>
        <dbReference type="ARBA" id="ARBA00023239"/>
    </source>
</evidence>
<evidence type="ECO:0000313" key="9">
    <source>
        <dbReference type="Proteomes" id="UP000545493"/>
    </source>
</evidence>
<organism evidence="8 9">
    <name type="scientific">Saccharomonospora amisosensis</name>
    <dbReference type="NCBI Taxonomy" id="1128677"/>
    <lineage>
        <taxon>Bacteria</taxon>
        <taxon>Bacillati</taxon>
        <taxon>Actinomycetota</taxon>
        <taxon>Actinomycetes</taxon>
        <taxon>Pseudonocardiales</taxon>
        <taxon>Pseudonocardiaceae</taxon>
        <taxon>Saccharomonospora</taxon>
    </lineage>
</organism>
<evidence type="ECO:0000256" key="5">
    <source>
        <dbReference type="ARBA" id="ARBA00023098"/>
    </source>
</evidence>